<keyword evidence="3 6" id="KW-0808">Transferase</keyword>
<dbReference type="HOGENOM" id="CLU_046109_0_0_0"/>
<comment type="similarity">
    <text evidence="1">Belongs to the glycosyltransferase 2 family.</text>
</comment>
<evidence type="ECO:0000256" key="3">
    <source>
        <dbReference type="ARBA" id="ARBA00022679"/>
    </source>
</evidence>
<feature type="transmembrane region" description="Helical" evidence="4">
    <location>
        <begin position="364"/>
        <end position="385"/>
    </location>
</feature>
<keyword evidence="7" id="KW-1185">Reference proteome</keyword>
<sequence>MTPSLPLSGGITLLASIWGGTILETIALAMMVGGLGLPTVSYLIHPLIVLTAARMTTWTPLAFDDAGDAKTVRRTTIPFPDPPPKLALVIAAHNEQGTIAARLDNALATDYPPDRLLIVVASDGSTDGTNEIVADYQRRWGPHRIQLRAGFPRRGKAANLNDAVAALPEDIDFILFSDANTFYQPQAARRLIRWFADKSIGTVCGKLILVDSVTGRNLDSLYWRYETAIKTAEGRLGALLGANGAIYAMRKADYRAIPAETIVDDFVIPLISKLETRRLIWYDPEAIAIEETPPNLTSEFRRRARIGAGGFQSLAWLVGLIHPRHGWTAWCFLAHKVARWLTPFGLIAALVANLPLAARDLSSPFGVTLAIQGGFYGLAVLGAWLPNRPRWLKPARLATLFVAMNLALLVGFGRWIRGIQAGTWTPTQRSLAETQQETK</sequence>
<evidence type="ECO:0000256" key="1">
    <source>
        <dbReference type="ARBA" id="ARBA00006739"/>
    </source>
</evidence>
<dbReference type="OrthoDB" id="9766299at2"/>
<dbReference type="EMBL" id="CP002353">
    <property type="protein sequence ID" value="ADV63758.1"/>
    <property type="molecule type" value="Genomic_DNA"/>
</dbReference>
<dbReference type="KEGG" id="ipa:Isop_3194"/>
<organism evidence="6 7">
    <name type="scientific">Isosphaera pallida (strain ATCC 43644 / DSM 9630 / IS1B)</name>
    <dbReference type="NCBI Taxonomy" id="575540"/>
    <lineage>
        <taxon>Bacteria</taxon>
        <taxon>Pseudomonadati</taxon>
        <taxon>Planctomycetota</taxon>
        <taxon>Planctomycetia</taxon>
        <taxon>Isosphaerales</taxon>
        <taxon>Isosphaeraceae</taxon>
        <taxon>Isosphaera</taxon>
    </lineage>
</organism>
<evidence type="ECO:0000313" key="6">
    <source>
        <dbReference type="EMBL" id="ADV63758.1"/>
    </source>
</evidence>
<evidence type="ECO:0000313" key="7">
    <source>
        <dbReference type="Proteomes" id="UP000008631"/>
    </source>
</evidence>
<reference key="1">
    <citation type="submission" date="2010-11" db="EMBL/GenBank/DDBJ databases">
        <title>The complete sequence of chromosome of Isophaera pallida ATCC 43644.</title>
        <authorList>
            <consortium name="US DOE Joint Genome Institute (JGI-PGF)"/>
            <person name="Lucas S."/>
            <person name="Copeland A."/>
            <person name="Lapidus A."/>
            <person name="Bruce D."/>
            <person name="Goodwin L."/>
            <person name="Pitluck S."/>
            <person name="Kyrpides N."/>
            <person name="Mavromatis K."/>
            <person name="Pagani I."/>
            <person name="Ivanova N."/>
            <person name="Saunders E."/>
            <person name="Brettin T."/>
            <person name="Detter J.C."/>
            <person name="Han C."/>
            <person name="Tapia R."/>
            <person name="Land M."/>
            <person name="Hauser L."/>
            <person name="Markowitz V."/>
            <person name="Cheng J.-F."/>
            <person name="Hugenholtz P."/>
            <person name="Woyke T."/>
            <person name="Wu D."/>
            <person name="Eisen J.A."/>
        </authorList>
    </citation>
    <scope>NUCLEOTIDE SEQUENCE</scope>
    <source>
        <strain>ATCC 43644</strain>
    </source>
</reference>
<feature type="transmembrane region" description="Helical" evidence="4">
    <location>
        <begin position="397"/>
        <end position="416"/>
    </location>
</feature>
<accession>E8R4G3</accession>
<feature type="domain" description="Glycosyltransferase 2-like" evidence="5">
    <location>
        <begin position="88"/>
        <end position="220"/>
    </location>
</feature>
<dbReference type="STRING" id="575540.Isop_3194"/>
<dbReference type="CDD" id="cd06439">
    <property type="entry name" value="CESA_like_1"/>
    <property type="match status" value="1"/>
</dbReference>
<dbReference type="eggNOG" id="COG1215">
    <property type="taxonomic scope" value="Bacteria"/>
</dbReference>
<keyword evidence="2" id="KW-0328">Glycosyltransferase</keyword>
<evidence type="ECO:0000259" key="5">
    <source>
        <dbReference type="Pfam" id="PF00535"/>
    </source>
</evidence>
<keyword evidence="4" id="KW-0472">Membrane</keyword>
<reference evidence="6 7" key="2">
    <citation type="journal article" date="2011" name="Stand. Genomic Sci.">
        <title>Complete genome sequence of Isosphaera pallida type strain (IS1B).</title>
        <authorList>
            <consortium name="US DOE Joint Genome Institute (JGI-PGF)"/>
            <person name="Goker M."/>
            <person name="Cleland D."/>
            <person name="Saunders E."/>
            <person name="Lapidus A."/>
            <person name="Nolan M."/>
            <person name="Lucas S."/>
            <person name="Hammon N."/>
            <person name="Deshpande S."/>
            <person name="Cheng J.F."/>
            <person name="Tapia R."/>
            <person name="Han C."/>
            <person name="Goodwin L."/>
            <person name="Pitluck S."/>
            <person name="Liolios K."/>
            <person name="Pagani I."/>
            <person name="Ivanova N."/>
            <person name="Mavromatis K."/>
            <person name="Pati A."/>
            <person name="Chen A."/>
            <person name="Palaniappan K."/>
            <person name="Land M."/>
            <person name="Hauser L."/>
            <person name="Chang Y.J."/>
            <person name="Jeffries C.D."/>
            <person name="Detter J.C."/>
            <person name="Beck B."/>
            <person name="Woyke T."/>
            <person name="Bristow J."/>
            <person name="Eisen J.A."/>
            <person name="Markowitz V."/>
            <person name="Hugenholtz P."/>
            <person name="Kyrpides N.C."/>
            <person name="Klenk H.P."/>
        </authorList>
    </citation>
    <scope>NUCLEOTIDE SEQUENCE [LARGE SCALE GENOMIC DNA]</scope>
    <source>
        <strain evidence="7">ATCC 43644 / DSM 9630 / IS1B</strain>
    </source>
</reference>
<gene>
    <name evidence="6" type="ordered locus">Isop_3194</name>
</gene>
<protein>
    <submittedName>
        <fullName evidence="6">Glycosyl transferase family 2</fullName>
    </submittedName>
</protein>
<dbReference type="InParanoid" id="E8R4G3"/>
<dbReference type="GO" id="GO:0016757">
    <property type="term" value="F:glycosyltransferase activity"/>
    <property type="evidence" value="ECO:0007669"/>
    <property type="project" value="UniProtKB-KW"/>
</dbReference>
<proteinExistence type="inferred from homology"/>
<evidence type="ECO:0000256" key="2">
    <source>
        <dbReference type="ARBA" id="ARBA00022676"/>
    </source>
</evidence>
<dbReference type="PANTHER" id="PTHR43630:SF1">
    <property type="entry name" value="POLY-BETA-1,6-N-ACETYL-D-GLUCOSAMINE SYNTHASE"/>
    <property type="match status" value="1"/>
</dbReference>
<dbReference type="AlphaFoldDB" id="E8R4G3"/>
<dbReference type="Pfam" id="PF00535">
    <property type="entry name" value="Glycos_transf_2"/>
    <property type="match status" value="1"/>
</dbReference>
<dbReference type="Proteomes" id="UP000008631">
    <property type="component" value="Chromosome"/>
</dbReference>
<dbReference type="Gene3D" id="3.90.550.10">
    <property type="entry name" value="Spore Coat Polysaccharide Biosynthesis Protein SpsA, Chain A"/>
    <property type="match status" value="1"/>
</dbReference>
<name>E8R4G3_ISOPI</name>
<dbReference type="RefSeq" id="WP_013566046.1">
    <property type="nucleotide sequence ID" value="NC_014962.1"/>
</dbReference>
<dbReference type="SUPFAM" id="SSF53448">
    <property type="entry name" value="Nucleotide-diphospho-sugar transferases"/>
    <property type="match status" value="1"/>
</dbReference>
<keyword evidence="4" id="KW-0812">Transmembrane</keyword>
<keyword evidence="4" id="KW-1133">Transmembrane helix</keyword>
<evidence type="ECO:0000256" key="4">
    <source>
        <dbReference type="SAM" id="Phobius"/>
    </source>
</evidence>
<dbReference type="PANTHER" id="PTHR43630">
    <property type="entry name" value="POLY-BETA-1,6-N-ACETYL-D-GLUCOSAMINE SYNTHASE"/>
    <property type="match status" value="1"/>
</dbReference>
<dbReference type="InterPro" id="IPR029044">
    <property type="entry name" value="Nucleotide-diphossugar_trans"/>
</dbReference>
<feature type="transmembrane region" description="Helical" evidence="4">
    <location>
        <begin position="340"/>
        <end position="358"/>
    </location>
</feature>
<dbReference type="InterPro" id="IPR001173">
    <property type="entry name" value="Glyco_trans_2-like"/>
</dbReference>